<comment type="caution">
    <text evidence="2">The sequence shown here is derived from an EMBL/GenBank/DDBJ whole genome shotgun (WGS) entry which is preliminary data.</text>
</comment>
<dbReference type="EMBL" id="JAOWKY010000001">
    <property type="protein sequence ID" value="MCV2867473.1"/>
    <property type="molecule type" value="Genomic_DNA"/>
</dbReference>
<keyword evidence="1" id="KW-0472">Membrane</keyword>
<organism evidence="2 3">
    <name type="scientific">Albidovulum marisflavi</name>
    <dbReference type="NCBI Taxonomy" id="2984159"/>
    <lineage>
        <taxon>Bacteria</taxon>
        <taxon>Pseudomonadati</taxon>
        <taxon>Pseudomonadota</taxon>
        <taxon>Alphaproteobacteria</taxon>
        <taxon>Rhodobacterales</taxon>
        <taxon>Paracoccaceae</taxon>
        <taxon>Albidovulum</taxon>
    </lineage>
</organism>
<keyword evidence="1" id="KW-0812">Transmembrane</keyword>
<feature type="transmembrane region" description="Helical" evidence="1">
    <location>
        <begin position="35"/>
        <end position="52"/>
    </location>
</feature>
<dbReference type="RefSeq" id="WP_263733121.1">
    <property type="nucleotide sequence ID" value="NZ_JAOWKY010000001.1"/>
</dbReference>
<accession>A0ABT2Z8L3</accession>
<dbReference type="Proteomes" id="UP001652542">
    <property type="component" value="Unassembled WGS sequence"/>
</dbReference>
<protein>
    <recommendedName>
        <fullName evidence="4">Aa3 type cytochrome c oxidase subunit IV</fullName>
    </recommendedName>
</protein>
<gene>
    <name evidence="2" type="ORF">OEW28_02395</name>
</gene>
<evidence type="ECO:0000313" key="2">
    <source>
        <dbReference type="EMBL" id="MCV2867473.1"/>
    </source>
</evidence>
<keyword evidence="1" id="KW-1133">Transmembrane helix</keyword>
<evidence type="ECO:0008006" key="4">
    <source>
        <dbReference type="Google" id="ProtNLM"/>
    </source>
</evidence>
<evidence type="ECO:0000256" key="1">
    <source>
        <dbReference type="SAM" id="Phobius"/>
    </source>
</evidence>
<evidence type="ECO:0000313" key="3">
    <source>
        <dbReference type="Proteomes" id="UP001652542"/>
    </source>
</evidence>
<sequence length="53" mass="6029">MTNDKLTHQDEDISAPEFATEEALDKHEFGNWPEVFGLVLTAFLMWLTFALTG</sequence>
<proteinExistence type="predicted"/>
<name>A0ABT2Z8L3_9RHOB</name>
<reference evidence="2 3" key="1">
    <citation type="submission" date="2022-10" db="EMBL/GenBank/DDBJ databases">
        <title>Defluviimonas sp. nov., isolated from ocean surface water.</title>
        <authorList>
            <person name="He W."/>
            <person name="Wang L."/>
            <person name="Zhang D.-F."/>
        </authorList>
    </citation>
    <scope>NUCLEOTIDE SEQUENCE [LARGE SCALE GENOMIC DNA]</scope>
    <source>
        <strain evidence="2 3">WL0002</strain>
    </source>
</reference>
<keyword evidence="3" id="KW-1185">Reference proteome</keyword>